<gene>
    <name evidence="2" type="ORF">BE18_21390</name>
</gene>
<feature type="transmembrane region" description="Helical" evidence="1">
    <location>
        <begin position="49"/>
        <end position="74"/>
    </location>
</feature>
<keyword evidence="1" id="KW-0472">Membrane</keyword>
<reference evidence="2 3" key="1">
    <citation type="submission" date="2014-02" db="EMBL/GenBank/DDBJ databases">
        <title>The small core and large imbalanced accessory genome model reveals a collaborative survival strategy of Sorangium cellulosum strains in nature.</title>
        <authorList>
            <person name="Han K."/>
            <person name="Peng R."/>
            <person name="Blom J."/>
            <person name="Li Y.-Z."/>
        </authorList>
    </citation>
    <scope>NUCLEOTIDE SEQUENCE [LARGE SCALE GENOMIC DNA]</scope>
    <source>
        <strain evidence="2 3">So0149</strain>
    </source>
</reference>
<organism evidence="2 3">
    <name type="scientific">Sorangium cellulosum</name>
    <name type="common">Polyangium cellulosum</name>
    <dbReference type="NCBI Taxonomy" id="56"/>
    <lineage>
        <taxon>Bacteria</taxon>
        <taxon>Pseudomonadati</taxon>
        <taxon>Myxococcota</taxon>
        <taxon>Polyangia</taxon>
        <taxon>Polyangiales</taxon>
        <taxon>Polyangiaceae</taxon>
        <taxon>Sorangium</taxon>
    </lineage>
</organism>
<dbReference type="Proteomes" id="UP000075515">
    <property type="component" value="Unassembled WGS sequence"/>
</dbReference>
<evidence type="ECO:0000313" key="2">
    <source>
        <dbReference type="EMBL" id="KYF80373.1"/>
    </source>
</evidence>
<sequence>MILMSSAYRFSPDEPLFSASVGGVLGRSAAFLLRALAVELLRALTGEALCLPAIILLLPLAGTSTLVFTSYHLVSGREAPPSPAASLRA</sequence>
<name>A0A150SL19_SORCE</name>
<comment type="caution">
    <text evidence="2">The sequence shown here is derived from an EMBL/GenBank/DDBJ whole genome shotgun (WGS) entry which is preliminary data.</text>
</comment>
<keyword evidence="1" id="KW-1133">Transmembrane helix</keyword>
<protein>
    <submittedName>
        <fullName evidence="2">Uncharacterized protein</fullName>
    </submittedName>
</protein>
<evidence type="ECO:0000256" key="1">
    <source>
        <dbReference type="SAM" id="Phobius"/>
    </source>
</evidence>
<keyword evidence="1" id="KW-0812">Transmembrane</keyword>
<proteinExistence type="predicted"/>
<dbReference type="EMBL" id="JEMC01003560">
    <property type="protein sequence ID" value="KYF80373.1"/>
    <property type="molecule type" value="Genomic_DNA"/>
</dbReference>
<feature type="transmembrane region" description="Helical" evidence="1">
    <location>
        <begin position="16"/>
        <end position="37"/>
    </location>
</feature>
<accession>A0A150SL19</accession>
<evidence type="ECO:0000313" key="3">
    <source>
        <dbReference type="Proteomes" id="UP000075515"/>
    </source>
</evidence>
<dbReference type="AlphaFoldDB" id="A0A150SL19"/>